<dbReference type="PANTHER" id="PTHR33133:SF1">
    <property type="entry name" value="EXPRESSED PROTEIN-RELATED"/>
    <property type="match status" value="1"/>
</dbReference>
<feature type="compositionally biased region" description="Polar residues" evidence="1">
    <location>
        <begin position="1"/>
        <end position="15"/>
    </location>
</feature>
<dbReference type="Proteomes" id="UP000015453">
    <property type="component" value="Unassembled WGS sequence"/>
</dbReference>
<feature type="transmembrane region" description="Helical" evidence="2">
    <location>
        <begin position="214"/>
        <end position="244"/>
    </location>
</feature>
<feature type="region of interest" description="Disordered" evidence="1">
    <location>
        <begin position="1"/>
        <end position="23"/>
    </location>
</feature>
<dbReference type="AlphaFoldDB" id="S8D6M7"/>
<feature type="transmembrane region" description="Helical" evidence="2">
    <location>
        <begin position="131"/>
        <end position="154"/>
    </location>
</feature>
<dbReference type="EMBL" id="AUSU01009337">
    <property type="protein sequence ID" value="EPS58318.1"/>
    <property type="molecule type" value="Genomic_DNA"/>
</dbReference>
<feature type="transmembrane region" description="Helical" evidence="2">
    <location>
        <begin position="305"/>
        <end position="327"/>
    </location>
</feature>
<evidence type="ECO:0000313" key="3">
    <source>
        <dbReference type="EMBL" id="EPS58318.1"/>
    </source>
</evidence>
<keyword evidence="2" id="KW-0472">Membrane</keyword>
<dbReference type="OrthoDB" id="1926790at2759"/>
<protein>
    <recommendedName>
        <fullName evidence="5">Son of sevenless</fullName>
    </recommendedName>
</protein>
<sequence length="339" mass="36678">MEVGSRLSSRPNSMASHPDGAGDAEISDIENLELETLRSSSPHPMNALEILRETIRILRQSSAALLSVTAVLICPVSAVFLSSVLVDESVVKWLTLHLMIVAKSGGLPLDPVVKRSCQRFSEMAVSAAVCFPLFTSALLLSKAAVVFSIGCTYSGKQFDPTIFKLIVSKIWKRILSTYLLVCTVLCCCYVAMIILLNAFVALLFAVGFSSDSMLYAAFVVGPAFAVVLANATVASNVAVVASILEEVSGPRALLRSLSLVRGRRHVGMVMFLGSTVGTVFVEGLFEHRVRVISYGDGSSRLWEGPLLVFMHSFLLLIDTMMNAIFYFDCKSCRAASTED</sequence>
<proteinExistence type="predicted"/>
<evidence type="ECO:0000256" key="2">
    <source>
        <dbReference type="SAM" id="Phobius"/>
    </source>
</evidence>
<evidence type="ECO:0000313" key="4">
    <source>
        <dbReference type="Proteomes" id="UP000015453"/>
    </source>
</evidence>
<feature type="non-terminal residue" evidence="3">
    <location>
        <position position="339"/>
    </location>
</feature>
<gene>
    <name evidence="3" type="ORF">M569_16497</name>
</gene>
<name>S8D6M7_9LAMI</name>
<feature type="transmembrane region" description="Helical" evidence="2">
    <location>
        <begin position="265"/>
        <end position="285"/>
    </location>
</feature>
<feature type="transmembrane region" description="Helical" evidence="2">
    <location>
        <begin position="63"/>
        <end position="86"/>
    </location>
</feature>
<dbReference type="PANTHER" id="PTHR33133">
    <property type="entry name" value="OS08G0107100 PROTEIN-RELATED"/>
    <property type="match status" value="1"/>
</dbReference>
<comment type="caution">
    <text evidence="3">The sequence shown here is derived from an EMBL/GenBank/DDBJ whole genome shotgun (WGS) entry which is preliminary data.</text>
</comment>
<keyword evidence="2" id="KW-0812">Transmembrane</keyword>
<accession>S8D6M7</accession>
<evidence type="ECO:0008006" key="5">
    <source>
        <dbReference type="Google" id="ProtNLM"/>
    </source>
</evidence>
<keyword evidence="2" id="KW-1133">Transmembrane helix</keyword>
<feature type="transmembrane region" description="Helical" evidence="2">
    <location>
        <begin position="175"/>
        <end position="208"/>
    </location>
</feature>
<reference evidence="3 4" key="1">
    <citation type="journal article" date="2013" name="BMC Genomics">
        <title>The miniature genome of a carnivorous plant Genlisea aurea contains a low number of genes and short non-coding sequences.</title>
        <authorList>
            <person name="Leushkin E.V."/>
            <person name="Sutormin R.A."/>
            <person name="Nabieva E.R."/>
            <person name="Penin A.A."/>
            <person name="Kondrashov A.S."/>
            <person name="Logacheva M.D."/>
        </authorList>
    </citation>
    <scope>NUCLEOTIDE SEQUENCE [LARGE SCALE GENOMIC DNA]</scope>
</reference>
<keyword evidence="4" id="KW-1185">Reference proteome</keyword>
<organism evidence="3 4">
    <name type="scientific">Genlisea aurea</name>
    <dbReference type="NCBI Taxonomy" id="192259"/>
    <lineage>
        <taxon>Eukaryota</taxon>
        <taxon>Viridiplantae</taxon>
        <taxon>Streptophyta</taxon>
        <taxon>Embryophyta</taxon>
        <taxon>Tracheophyta</taxon>
        <taxon>Spermatophyta</taxon>
        <taxon>Magnoliopsida</taxon>
        <taxon>eudicotyledons</taxon>
        <taxon>Gunneridae</taxon>
        <taxon>Pentapetalae</taxon>
        <taxon>asterids</taxon>
        <taxon>lamiids</taxon>
        <taxon>Lamiales</taxon>
        <taxon>Lentibulariaceae</taxon>
        <taxon>Genlisea</taxon>
    </lineage>
</organism>
<evidence type="ECO:0000256" key="1">
    <source>
        <dbReference type="SAM" id="MobiDB-lite"/>
    </source>
</evidence>